<keyword evidence="1" id="KW-0813">Transport</keyword>
<gene>
    <name evidence="7" type="primary">VPS41</name>
    <name evidence="7" type="ORF">MBRA1_003359</name>
</gene>
<feature type="region of interest" description="Disordered" evidence="4">
    <location>
        <begin position="180"/>
        <end position="248"/>
    </location>
</feature>
<feature type="domain" description="Vps41 beta-propeller" evidence="6">
    <location>
        <begin position="255"/>
        <end position="588"/>
    </location>
</feature>
<evidence type="ECO:0000256" key="1">
    <source>
        <dbReference type="ARBA" id="ARBA00022448"/>
    </source>
</evidence>
<evidence type="ECO:0000256" key="5">
    <source>
        <dbReference type="SAM" id="Phobius"/>
    </source>
</evidence>
<dbReference type="EMBL" id="CP119954">
    <property type="protein sequence ID" value="WFC96696.1"/>
    <property type="molecule type" value="Genomic_DNA"/>
</dbReference>
<dbReference type="Pfam" id="PF06212">
    <property type="entry name" value="GRIM-19"/>
    <property type="match status" value="1"/>
</dbReference>
<dbReference type="GO" id="GO:0009267">
    <property type="term" value="P:cellular response to starvation"/>
    <property type="evidence" value="ECO:0007669"/>
    <property type="project" value="TreeGrafter"/>
</dbReference>
<dbReference type="Pfam" id="PF23411">
    <property type="entry name" value="Beta-prop_Vps41"/>
    <property type="match status" value="1"/>
</dbReference>
<dbReference type="GO" id="GO:0034058">
    <property type="term" value="P:endosomal vesicle fusion"/>
    <property type="evidence" value="ECO:0007669"/>
    <property type="project" value="TreeGrafter"/>
</dbReference>
<keyword evidence="5" id="KW-0812">Transmembrane</keyword>
<dbReference type="InterPro" id="IPR057780">
    <property type="entry name" value="Beta-prop_Vps41"/>
</dbReference>
<keyword evidence="5" id="KW-0472">Membrane</keyword>
<dbReference type="SUPFAM" id="SSF101908">
    <property type="entry name" value="Putative isomerase YbhE"/>
    <property type="match status" value="1"/>
</dbReference>
<evidence type="ECO:0000313" key="8">
    <source>
        <dbReference type="Proteomes" id="UP001216638"/>
    </source>
</evidence>
<dbReference type="Gene3D" id="2.130.10.10">
    <property type="entry name" value="YVTN repeat-like/Quinoprotein amine dehydrogenase"/>
    <property type="match status" value="1"/>
</dbReference>
<dbReference type="Pfam" id="PF23556">
    <property type="entry name" value="TPR_Vps41"/>
    <property type="match status" value="1"/>
</dbReference>
<keyword evidence="2" id="KW-0653">Protein transport</keyword>
<dbReference type="InterPro" id="IPR045111">
    <property type="entry name" value="Vps41/Vps8"/>
</dbReference>
<dbReference type="GO" id="GO:0016236">
    <property type="term" value="P:macroautophagy"/>
    <property type="evidence" value="ECO:0007669"/>
    <property type="project" value="TreeGrafter"/>
</dbReference>
<dbReference type="PANTHER" id="PTHR12616">
    <property type="entry name" value="VACUOLAR PROTEIN SORTING VPS41"/>
    <property type="match status" value="1"/>
</dbReference>
<protein>
    <submittedName>
        <fullName evidence="7">Vacuolar protein sorting-associated protein 41</fullName>
    </submittedName>
</protein>
<keyword evidence="5" id="KW-1133">Transmembrane helix</keyword>
<feature type="compositionally biased region" description="Low complexity" evidence="4">
    <location>
        <begin position="128"/>
        <end position="140"/>
    </location>
</feature>
<evidence type="ECO:0000256" key="3">
    <source>
        <dbReference type="PROSITE-ProRule" id="PRU01006"/>
    </source>
</evidence>
<dbReference type="AlphaFoldDB" id="A0AAF0DVT3"/>
<dbReference type="PANTHER" id="PTHR12616:SF1">
    <property type="entry name" value="VACUOLAR PROTEIN SORTING-ASSOCIATED PROTEIN 41 HOMOLOG"/>
    <property type="match status" value="1"/>
</dbReference>
<sequence length="1185" mass="127824">MSEGVPYKQDLPPRGGFGPVRYKRNLPAKGPSGVMLLASMVGLTAFGFWRVGLNNIEKRELARENAWSRIYLTPMLLAEADRDTFRREKASAAREKALMKDVPGWVPGESVYNTKRYVPNNYGAAAGTAGATEAPRPAGAHGMRANAHGTEAHGAEVDADAAGEQDVVVPQAGAASPAAAAGAPAAIDQDTPPASDAAVPADAAAQDDAGTRSEASGSDAPVSGAPGSDAPGSDVSGSDAMDSDMSDDEEPMYNYVAIGWSARDIFARDTLSACAVSAEHIALGMASGMIYVLNKDGLLHKGFSFHTAPVQQIVLDTTGTFVGSAGLDGCVAIASLHTSEQYRFDFPRPMQALALEPHFGQRSSRAFVCGGMGGALVHREKRWFGHKETVLHAGEGPIWAISWRDRWIAWANDRGVRIVDAHTHDLITRIAAPEPGIRAELAPYTLVWHSPTSLLVAQGQRITIARVHARNAAAADVLQSVSGLSTLVPGVGTAAPSFYVEITDIFELDCLVAGVAPDGDRLVVLAYVVHADDLRRLRDEGAVRLAHAAQHPELRVINAHGEEVGSDVLDVDPVRLRCRDVHLASVAERDAAAPAHARAERRVLYVAARTQLTAAQPRTARDHIAWLLDRQAYRAALEALEALGSAGARALGFDTAAIGRAYLQHRIAQGDYAGAAALFPVLLRTDAAAWEEMVLLYLDRGELPAVLPHIPTHEPLLSEMVYDMVLVDLLHHDPAQLLATLRTWPASIYSRQAVAAAIQDRAAGSMTLVACLAELYLASHAPGKALGYLLQLRDPTVFALIREHNLFTDVQDKLAQLVALDQDLAGTPRPAANAVTPLLVDHLHSIPIGRAMAQLAPFPWYAYVYLDALFDRDPPLVSEYANELVALYADFHYAKLMPFLRTMSYVYSFEKAYQVCEAHDYVPEMIFLLGRTGDVRGALNLIIERLHDVRMAVDFVKQQDDAELWDRLLDYARDRPAFLRGLLEHVGGEIDPSRILRLIRPGLAIPGLKHAVIQTLHTIHLQHSLLQGCRDVQTQAANELSAHYRASLDAARACDAHTRCVVCAAPLLGRAEPAVLFFCWHVAHLACVAPDTARAAAPTPFAPVEAPASARYALESAAWVRADPADDALPSLAADRGAARWTPAAQTQAQVQHRAARRAKQLATLPLAHTGCPVCAERNAYRLEE</sequence>
<reference evidence="7" key="1">
    <citation type="submission" date="2023-03" db="EMBL/GenBank/DDBJ databases">
        <title>Mating type loci evolution in Malassezia.</title>
        <authorList>
            <person name="Coelho M.A."/>
        </authorList>
    </citation>
    <scope>NUCLEOTIDE SEQUENCE</scope>
    <source>
        <strain evidence="7">CBS 14135</strain>
    </source>
</reference>
<dbReference type="GO" id="GO:0030897">
    <property type="term" value="C:HOPS complex"/>
    <property type="evidence" value="ECO:0007669"/>
    <property type="project" value="TreeGrafter"/>
</dbReference>
<dbReference type="Proteomes" id="UP001216638">
    <property type="component" value="Chromosome 4"/>
</dbReference>
<feature type="compositionally biased region" description="Low complexity" evidence="4">
    <location>
        <begin position="180"/>
        <end position="208"/>
    </location>
</feature>
<dbReference type="InterPro" id="IPR015943">
    <property type="entry name" value="WD40/YVTN_repeat-like_dom_sf"/>
</dbReference>
<dbReference type="Gene3D" id="1.25.40.10">
    <property type="entry name" value="Tetratricopeptide repeat domain"/>
    <property type="match status" value="1"/>
</dbReference>
<dbReference type="InterPro" id="IPR011990">
    <property type="entry name" value="TPR-like_helical_dom_sf"/>
</dbReference>
<proteinExistence type="predicted"/>
<dbReference type="SMART" id="SM00299">
    <property type="entry name" value="CLH"/>
    <property type="match status" value="1"/>
</dbReference>
<dbReference type="InterPro" id="IPR009346">
    <property type="entry name" value="GRIM-19"/>
</dbReference>
<keyword evidence="8" id="KW-1185">Reference proteome</keyword>
<feature type="transmembrane region" description="Helical" evidence="5">
    <location>
        <begin position="33"/>
        <end position="51"/>
    </location>
</feature>
<evidence type="ECO:0000313" key="7">
    <source>
        <dbReference type="EMBL" id="WFC96696.1"/>
    </source>
</evidence>
<evidence type="ECO:0000259" key="6">
    <source>
        <dbReference type="Pfam" id="PF23411"/>
    </source>
</evidence>
<organism evidence="7 8">
    <name type="scientific">Malassezia brasiliensis</name>
    <dbReference type="NCBI Taxonomy" id="1821822"/>
    <lineage>
        <taxon>Eukaryota</taxon>
        <taxon>Fungi</taxon>
        <taxon>Dikarya</taxon>
        <taxon>Basidiomycota</taxon>
        <taxon>Ustilaginomycotina</taxon>
        <taxon>Malasseziomycetes</taxon>
        <taxon>Malasseziales</taxon>
        <taxon>Malasseziaceae</taxon>
        <taxon>Malassezia</taxon>
    </lineage>
</organism>
<dbReference type="GO" id="GO:0005770">
    <property type="term" value="C:late endosome"/>
    <property type="evidence" value="ECO:0007669"/>
    <property type="project" value="TreeGrafter"/>
</dbReference>
<feature type="region of interest" description="Disordered" evidence="4">
    <location>
        <begin position="128"/>
        <end position="158"/>
    </location>
</feature>
<dbReference type="InterPro" id="IPR000547">
    <property type="entry name" value="Clathrin_H-chain/VPS_repeat"/>
</dbReference>
<dbReference type="PROSITE" id="PS50236">
    <property type="entry name" value="CHCR"/>
    <property type="match status" value="1"/>
</dbReference>
<evidence type="ECO:0000256" key="2">
    <source>
        <dbReference type="ARBA" id="ARBA00022927"/>
    </source>
</evidence>
<name>A0AAF0DVT3_9BASI</name>
<feature type="repeat" description="CHCR" evidence="3">
    <location>
        <begin position="836"/>
        <end position="981"/>
    </location>
</feature>
<accession>A0AAF0DVT3</accession>
<dbReference type="GO" id="GO:0006623">
    <property type="term" value="P:protein targeting to vacuole"/>
    <property type="evidence" value="ECO:0007669"/>
    <property type="project" value="InterPro"/>
</dbReference>
<evidence type="ECO:0000256" key="4">
    <source>
        <dbReference type="SAM" id="MobiDB-lite"/>
    </source>
</evidence>